<organism evidence="1">
    <name type="scientific">Siphoviridae sp. ctorp6</name>
    <dbReference type="NCBI Taxonomy" id="2825673"/>
    <lineage>
        <taxon>Viruses</taxon>
        <taxon>Duplodnaviria</taxon>
        <taxon>Heunggongvirae</taxon>
        <taxon>Uroviricota</taxon>
        <taxon>Caudoviricetes</taxon>
    </lineage>
</organism>
<name>A0A8S5PE77_9CAUD</name>
<proteinExistence type="predicted"/>
<sequence>MPNNDAFMASIEQATTQIIQDRVQCMGKACLLVEREAKKNAPADMGILRAAITHDVTFDSLSITGRILCNLDYAPFVHQGTGIYAKDGNGRMTPWSYCVKAGKYKGWHTTQGQKPQPFLEDAKLKNLPRIERTLAGK</sequence>
<reference evidence="1" key="1">
    <citation type="journal article" date="2021" name="Proc. Natl. Acad. Sci. U.S.A.">
        <title>A Catalog of Tens of Thousands of Viruses from Human Metagenomes Reveals Hidden Associations with Chronic Diseases.</title>
        <authorList>
            <person name="Tisza M.J."/>
            <person name="Buck C.B."/>
        </authorList>
    </citation>
    <scope>NUCLEOTIDE SEQUENCE</scope>
    <source>
        <strain evidence="1">Ctorp6</strain>
    </source>
</reference>
<dbReference type="EMBL" id="BK015394">
    <property type="protein sequence ID" value="DAE04755.1"/>
    <property type="molecule type" value="Genomic_DNA"/>
</dbReference>
<protein>
    <submittedName>
        <fullName evidence="1">Tail component</fullName>
    </submittedName>
</protein>
<accession>A0A8S5PE77</accession>
<evidence type="ECO:0000313" key="1">
    <source>
        <dbReference type="EMBL" id="DAE04755.1"/>
    </source>
</evidence>